<dbReference type="AlphaFoldDB" id="A0AA48IIA0"/>
<dbReference type="Proteomes" id="UP001233271">
    <property type="component" value="Chromosome 2"/>
</dbReference>
<feature type="region of interest" description="Disordered" evidence="1">
    <location>
        <begin position="1"/>
        <end position="44"/>
    </location>
</feature>
<evidence type="ECO:0000313" key="2">
    <source>
        <dbReference type="EMBL" id="BEI88668.1"/>
    </source>
</evidence>
<feature type="compositionally biased region" description="Polar residues" evidence="1">
    <location>
        <begin position="141"/>
        <end position="171"/>
    </location>
</feature>
<accession>A0AA48IIA0</accession>
<feature type="compositionally biased region" description="Basic and acidic residues" evidence="1">
    <location>
        <begin position="314"/>
        <end position="325"/>
    </location>
</feature>
<keyword evidence="3" id="KW-1185">Reference proteome</keyword>
<name>A0AA48IIA0_9TREE</name>
<feature type="compositionally biased region" description="Low complexity" evidence="1">
    <location>
        <begin position="277"/>
        <end position="291"/>
    </location>
</feature>
<dbReference type="RefSeq" id="XP_060453934.1">
    <property type="nucleotide sequence ID" value="XM_060596996.1"/>
</dbReference>
<dbReference type="KEGG" id="ccac:CcaHIS019_0200300"/>
<evidence type="ECO:0000256" key="1">
    <source>
        <dbReference type="SAM" id="MobiDB-lite"/>
    </source>
</evidence>
<dbReference type="GeneID" id="85492539"/>
<feature type="region of interest" description="Disordered" evidence="1">
    <location>
        <begin position="112"/>
        <end position="325"/>
    </location>
</feature>
<gene>
    <name evidence="2" type="ORF">CcaverHIS019_0200300</name>
</gene>
<organism evidence="2 3">
    <name type="scientific">Cutaneotrichosporon cavernicola</name>
    <dbReference type="NCBI Taxonomy" id="279322"/>
    <lineage>
        <taxon>Eukaryota</taxon>
        <taxon>Fungi</taxon>
        <taxon>Dikarya</taxon>
        <taxon>Basidiomycota</taxon>
        <taxon>Agaricomycotina</taxon>
        <taxon>Tremellomycetes</taxon>
        <taxon>Trichosporonales</taxon>
        <taxon>Trichosporonaceae</taxon>
        <taxon>Cutaneotrichosporon</taxon>
    </lineage>
</organism>
<feature type="compositionally biased region" description="Basic residues" evidence="1">
    <location>
        <begin position="303"/>
        <end position="313"/>
    </location>
</feature>
<reference evidence="2" key="1">
    <citation type="journal article" date="2023" name="BMC Genomics">
        <title>Chromosome-level genome assemblies of Cutaneotrichosporon spp. (Trichosporonales, Basidiomycota) reveal imbalanced evolution between nucleotide sequences and chromosome synteny.</title>
        <authorList>
            <person name="Kobayashi Y."/>
            <person name="Kayamori A."/>
            <person name="Aoki K."/>
            <person name="Shiwa Y."/>
            <person name="Matsutani M."/>
            <person name="Fujita N."/>
            <person name="Sugita T."/>
            <person name="Iwasaki W."/>
            <person name="Tanaka N."/>
            <person name="Takashima M."/>
        </authorList>
    </citation>
    <scope>NUCLEOTIDE SEQUENCE</scope>
    <source>
        <strain evidence="2">HIS019</strain>
    </source>
</reference>
<proteinExistence type="predicted"/>
<protein>
    <submittedName>
        <fullName evidence="2">Uncharacterized protein</fullName>
    </submittedName>
</protein>
<sequence>MTTMSRSTTRLFKRSDDSLPIAQPSALFGRRRRSQTEGGGRAEVKPWARFTAKVTATLTSLGPAPLQEQPHNIQDTAASQMMTPRRQPVGTGQDEAESSIHPFALPYNHPFLQEMGSPEPELSRRASLRPPPRTSPSNLSIHSSASDLTSVSIPHTPTSKHAPSFKHSTSPARKFPTPLPTPPPSAKHTTFAIERRPTKHMPPHRDERIRRSWSGHPFAVRPPGSGPDSNDSEHEAYDPDLGFLLGGTEEPQGMVAEIFKRLPPPERLFNPPEDHPFTGGPTTRPRRGTFGSDNASKLDEKRSKTKSTARHSYWRNDADRYEYEE</sequence>
<feature type="compositionally biased region" description="Polar residues" evidence="1">
    <location>
        <begin position="1"/>
        <end position="10"/>
    </location>
</feature>
<evidence type="ECO:0000313" key="3">
    <source>
        <dbReference type="Proteomes" id="UP001233271"/>
    </source>
</evidence>
<dbReference type="EMBL" id="AP028213">
    <property type="protein sequence ID" value="BEI88668.1"/>
    <property type="molecule type" value="Genomic_DNA"/>
</dbReference>